<evidence type="ECO:0000313" key="1">
    <source>
        <dbReference type="EMBL" id="SFG99867.1"/>
    </source>
</evidence>
<organism evidence="1 2">
    <name type="scientific">Desulfotruncus arcticus DSM 17038</name>
    <dbReference type="NCBI Taxonomy" id="1121424"/>
    <lineage>
        <taxon>Bacteria</taxon>
        <taxon>Bacillati</taxon>
        <taxon>Bacillota</taxon>
        <taxon>Clostridia</taxon>
        <taxon>Eubacteriales</taxon>
        <taxon>Desulfallaceae</taxon>
        <taxon>Desulfotruncus</taxon>
    </lineage>
</organism>
<protein>
    <submittedName>
        <fullName evidence="1">Sporulation protein YabP</fullName>
    </submittedName>
</protein>
<dbReference type="AlphaFoldDB" id="A0A1I2WGQ5"/>
<keyword evidence="2" id="KW-1185">Reference proteome</keyword>
<gene>
    <name evidence="1" type="ORF">SAMN05660649_03467</name>
</gene>
<dbReference type="Gene3D" id="2.60.40.2000">
    <property type="match status" value="1"/>
</dbReference>
<name>A0A1I2WGQ5_9FIRM</name>
<dbReference type="InterPro" id="IPR022476">
    <property type="entry name" value="Spore_YabP/YqfC"/>
</dbReference>
<dbReference type="STRING" id="341036.SAMN05660649_03467"/>
<reference evidence="2" key="1">
    <citation type="submission" date="2016-10" db="EMBL/GenBank/DDBJ databases">
        <authorList>
            <person name="Varghese N."/>
            <person name="Submissions S."/>
        </authorList>
    </citation>
    <scope>NUCLEOTIDE SEQUENCE [LARGE SCALE GENOMIC DNA]</scope>
    <source>
        <strain evidence="2">DSM 17038</strain>
    </source>
</reference>
<dbReference type="InterPro" id="IPR038705">
    <property type="entry name" value="YabP_sf"/>
</dbReference>
<dbReference type="EMBL" id="FOOX01000013">
    <property type="protein sequence ID" value="SFG99867.1"/>
    <property type="molecule type" value="Genomic_DNA"/>
</dbReference>
<dbReference type="Pfam" id="PF07873">
    <property type="entry name" value="YabP"/>
    <property type="match status" value="1"/>
</dbReference>
<accession>A0A1I2WGQ5</accession>
<dbReference type="Proteomes" id="UP000199337">
    <property type="component" value="Unassembled WGS sequence"/>
</dbReference>
<sequence>MVLTGPPFCIFPAKRHRYDMKGYPYSGREVKLVVEQKQEYSNRLTLTERSHLVVQGVEHVGKFNEREINLDTNLGFLVLRGEGLHITNLDLETKNMVVEGRIFALEFFERKSGKGVRGKGMLDRIFK</sequence>
<proteinExistence type="predicted"/>
<evidence type="ECO:0000313" key="2">
    <source>
        <dbReference type="Proteomes" id="UP000199337"/>
    </source>
</evidence>